<name>A0A6B0U647_IXORI</name>
<dbReference type="AlphaFoldDB" id="A0A6B0U647"/>
<organism evidence="2">
    <name type="scientific">Ixodes ricinus</name>
    <name type="common">Common tick</name>
    <name type="synonym">Acarus ricinus</name>
    <dbReference type="NCBI Taxonomy" id="34613"/>
    <lineage>
        <taxon>Eukaryota</taxon>
        <taxon>Metazoa</taxon>
        <taxon>Ecdysozoa</taxon>
        <taxon>Arthropoda</taxon>
        <taxon>Chelicerata</taxon>
        <taxon>Arachnida</taxon>
        <taxon>Acari</taxon>
        <taxon>Parasitiformes</taxon>
        <taxon>Ixodida</taxon>
        <taxon>Ixodoidea</taxon>
        <taxon>Ixodidae</taxon>
        <taxon>Ixodinae</taxon>
        <taxon>Ixodes</taxon>
    </lineage>
</organism>
<sequence>MAKALASVTSALSFFSLYINASSPSLEVVCTAGLSRLSGYPGQLSEVTCCRPCSSRLCRRLHIMGDSTPRMYSHVRGSRR</sequence>
<reference evidence="2" key="1">
    <citation type="submission" date="2019-12" db="EMBL/GenBank/DDBJ databases">
        <title>An insight into the sialome of adult female Ixodes ricinus ticks feeding for 6 days.</title>
        <authorList>
            <person name="Perner J."/>
            <person name="Ribeiro J.M.C."/>
        </authorList>
    </citation>
    <scope>NUCLEOTIDE SEQUENCE</scope>
    <source>
        <strain evidence="2">Semi-engorged</strain>
        <tissue evidence="2">Salivary glands</tissue>
    </source>
</reference>
<protein>
    <submittedName>
        <fullName evidence="2">Putative secreted protein</fullName>
    </submittedName>
</protein>
<evidence type="ECO:0000256" key="1">
    <source>
        <dbReference type="SAM" id="SignalP"/>
    </source>
</evidence>
<feature type="signal peptide" evidence="1">
    <location>
        <begin position="1"/>
        <end position="21"/>
    </location>
</feature>
<proteinExistence type="predicted"/>
<feature type="chain" id="PRO_5025624798" evidence="1">
    <location>
        <begin position="22"/>
        <end position="80"/>
    </location>
</feature>
<accession>A0A6B0U647</accession>
<keyword evidence="1" id="KW-0732">Signal</keyword>
<dbReference type="EMBL" id="GIFC01002191">
    <property type="protein sequence ID" value="MXU84274.1"/>
    <property type="molecule type" value="Transcribed_RNA"/>
</dbReference>
<evidence type="ECO:0000313" key="2">
    <source>
        <dbReference type="EMBL" id="MXU84274.1"/>
    </source>
</evidence>